<evidence type="ECO:0000313" key="2">
    <source>
        <dbReference type="EMBL" id="GAO51762.1"/>
    </source>
</evidence>
<name>A0A0E9NPF6_SAICN</name>
<dbReference type="AlphaFoldDB" id="A0A0E9NPF6"/>
<reference evidence="2 3" key="2">
    <citation type="journal article" date="2014" name="J. Gen. Appl. Microbiol.">
        <title>The early diverging ascomycetous budding yeast Saitoella complicata has three histone deacetylases belonging to the Clr6, Hos2, and Rpd3 lineages.</title>
        <authorList>
            <person name="Nishida H."/>
            <person name="Matsumoto T."/>
            <person name="Kondo S."/>
            <person name="Hamamoto M."/>
            <person name="Yoshikawa H."/>
        </authorList>
    </citation>
    <scope>NUCLEOTIDE SEQUENCE [LARGE SCALE GENOMIC DNA]</scope>
    <source>
        <strain evidence="2 3">NRRL Y-17804</strain>
    </source>
</reference>
<evidence type="ECO:0000256" key="1">
    <source>
        <dbReference type="SAM" id="MobiDB-lite"/>
    </source>
</evidence>
<reference evidence="2 3" key="1">
    <citation type="journal article" date="2011" name="J. Gen. Appl. Microbiol.">
        <title>Draft genome sequencing of the enigmatic yeast Saitoella complicata.</title>
        <authorList>
            <person name="Nishida H."/>
            <person name="Hamamoto M."/>
            <person name="Sugiyama J."/>
        </authorList>
    </citation>
    <scope>NUCLEOTIDE SEQUENCE [LARGE SCALE GENOMIC DNA]</scope>
    <source>
        <strain evidence="2 3">NRRL Y-17804</strain>
    </source>
</reference>
<accession>A0A0E9NPF6</accession>
<keyword evidence="3" id="KW-1185">Reference proteome</keyword>
<proteinExistence type="predicted"/>
<protein>
    <submittedName>
        <fullName evidence="2">Uncharacterized protein</fullName>
    </submittedName>
</protein>
<sequence length="190" mass="19982">MQYNSSERKRGYTRSSTMGSPRAPPVKPPAPPPRWWGSLLAAPPLASTLGVSPTKVWQTAPRPSTEPPAARNSSMVIVGWTVGLSLSDVLVDRHSSMHNFGLNNLPLDHRLNNLLNMVVDVLGGDSALVDLDTLGGENGALIVESGRLSLESTSGFGGHLGRDTALGYGDDVVDVLLGHNLAVSDGPVGQ</sequence>
<feature type="compositionally biased region" description="Basic and acidic residues" evidence="1">
    <location>
        <begin position="1"/>
        <end position="10"/>
    </location>
</feature>
<dbReference type="Proteomes" id="UP000033140">
    <property type="component" value="Unassembled WGS sequence"/>
</dbReference>
<evidence type="ECO:0000313" key="3">
    <source>
        <dbReference type="Proteomes" id="UP000033140"/>
    </source>
</evidence>
<comment type="caution">
    <text evidence="2">The sequence shown here is derived from an EMBL/GenBank/DDBJ whole genome shotgun (WGS) entry which is preliminary data.</text>
</comment>
<feature type="compositionally biased region" description="Pro residues" evidence="1">
    <location>
        <begin position="22"/>
        <end position="34"/>
    </location>
</feature>
<organism evidence="2 3">
    <name type="scientific">Saitoella complicata (strain BCRC 22490 / CBS 7301 / JCM 7358 / NBRC 10748 / NRRL Y-17804)</name>
    <dbReference type="NCBI Taxonomy" id="698492"/>
    <lineage>
        <taxon>Eukaryota</taxon>
        <taxon>Fungi</taxon>
        <taxon>Dikarya</taxon>
        <taxon>Ascomycota</taxon>
        <taxon>Taphrinomycotina</taxon>
        <taxon>Taphrinomycotina incertae sedis</taxon>
        <taxon>Saitoella</taxon>
    </lineage>
</organism>
<feature type="region of interest" description="Disordered" evidence="1">
    <location>
        <begin position="1"/>
        <end position="35"/>
    </location>
</feature>
<gene>
    <name evidence="2" type="ORF">G7K_5855-t1</name>
</gene>
<dbReference type="EMBL" id="BACD03000052">
    <property type="protein sequence ID" value="GAO51762.1"/>
    <property type="molecule type" value="Genomic_DNA"/>
</dbReference>
<reference evidence="2 3" key="3">
    <citation type="journal article" date="2015" name="Genome Announc.">
        <title>Draft Genome Sequence of the Archiascomycetous Yeast Saitoella complicata.</title>
        <authorList>
            <person name="Yamauchi K."/>
            <person name="Kondo S."/>
            <person name="Hamamoto M."/>
            <person name="Takahashi Y."/>
            <person name="Ogura Y."/>
            <person name="Hayashi T."/>
            <person name="Nishida H."/>
        </authorList>
    </citation>
    <scope>NUCLEOTIDE SEQUENCE [LARGE SCALE GENOMIC DNA]</scope>
    <source>
        <strain evidence="2 3">NRRL Y-17804</strain>
    </source>
</reference>